<keyword evidence="1" id="KW-0732">Signal</keyword>
<evidence type="ECO:0000313" key="2">
    <source>
        <dbReference type="EMBL" id="POS85792.1"/>
    </source>
</evidence>
<sequence>MRFSIATVFALASTISATYNMTNDHSTVYITEVHTAYETFCPTSTELVYNGVTYTATEEIPSNRVNSNNASPTTPVYGNITMPKPVPSGAFSPTTIDNSPAASQTHITTSDAGKLLVLSSASVALRLAFTLQKLISAYNRYQETSCGFRFLPVLHIRNLGEVNISPNVENMAEEPILEIISKLLGNISTFDPHQQSATRIQLEKFRDEGFQSSLAATSFGIKEPNLIRPN</sequence>
<dbReference type="OrthoDB" id="4094614at2759"/>
<comment type="caution">
    <text evidence="2">The sequence shown here is derived from an EMBL/GenBank/DDBJ whole genome shotgun (WGS) entry which is preliminary data.</text>
</comment>
<name>A0A2S4PUS7_9PEZI</name>
<feature type="chain" id="PRO_5015540135" evidence="1">
    <location>
        <begin position="18"/>
        <end position="230"/>
    </location>
</feature>
<protein>
    <submittedName>
        <fullName evidence="2">Uncharacterized protein</fullName>
    </submittedName>
</protein>
<accession>A0A2S4PUS7</accession>
<keyword evidence="3" id="KW-1185">Reference proteome</keyword>
<feature type="signal peptide" evidence="1">
    <location>
        <begin position="1"/>
        <end position="17"/>
    </location>
</feature>
<reference evidence="2 3" key="1">
    <citation type="submission" date="2017-10" db="EMBL/GenBank/DDBJ databases">
        <title>Development of genomic resources for the powdery mildew, Erysiphe pulchra.</title>
        <authorList>
            <person name="Wadl P.A."/>
            <person name="Mack B.M."/>
            <person name="Moore G."/>
            <person name="Beltz S.B."/>
        </authorList>
    </citation>
    <scope>NUCLEOTIDE SEQUENCE [LARGE SCALE GENOMIC DNA]</scope>
    <source>
        <strain evidence="2">Cflorida</strain>
    </source>
</reference>
<evidence type="ECO:0000256" key="1">
    <source>
        <dbReference type="SAM" id="SignalP"/>
    </source>
</evidence>
<evidence type="ECO:0000313" key="3">
    <source>
        <dbReference type="Proteomes" id="UP000237438"/>
    </source>
</evidence>
<dbReference type="Proteomes" id="UP000237438">
    <property type="component" value="Unassembled WGS sequence"/>
</dbReference>
<dbReference type="STRING" id="225359.A0A2S4PUS7"/>
<gene>
    <name evidence="2" type="ORF">EPUL_003342</name>
</gene>
<dbReference type="AlphaFoldDB" id="A0A2S4PUS7"/>
<proteinExistence type="predicted"/>
<organism evidence="2 3">
    <name type="scientific">Erysiphe pulchra</name>
    <dbReference type="NCBI Taxonomy" id="225359"/>
    <lineage>
        <taxon>Eukaryota</taxon>
        <taxon>Fungi</taxon>
        <taxon>Dikarya</taxon>
        <taxon>Ascomycota</taxon>
        <taxon>Pezizomycotina</taxon>
        <taxon>Leotiomycetes</taxon>
        <taxon>Erysiphales</taxon>
        <taxon>Erysiphaceae</taxon>
        <taxon>Erysiphe</taxon>
    </lineage>
</organism>
<dbReference type="EMBL" id="PEDP01000497">
    <property type="protein sequence ID" value="POS85792.1"/>
    <property type="molecule type" value="Genomic_DNA"/>
</dbReference>